<evidence type="ECO:0000313" key="1">
    <source>
        <dbReference type="EMBL" id="KAI5671390.1"/>
    </source>
</evidence>
<keyword evidence="2" id="KW-1185">Reference proteome</keyword>
<dbReference type="Proteomes" id="UP001060085">
    <property type="component" value="Linkage Group LG03"/>
</dbReference>
<accession>A0ACC0BFE9</accession>
<reference evidence="2" key="1">
    <citation type="journal article" date="2023" name="Nat. Plants">
        <title>Single-cell RNA sequencing provides a high-resolution roadmap for understanding the multicellular compartmentation of specialized metabolism.</title>
        <authorList>
            <person name="Sun S."/>
            <person name="Shen X."/>
            <person name="Li Y."/>
            <person name="Li Y."/>
            <person name="Wang S."/>
            <person name="Li R."/>
            <person name="Zhang H."/>
            <person name="Shen G."/>
            <person name="Guo B."/>
            <person name="Wei J."/>
            <person name="Xu J."/>
            <person name="St-Pierre B."/>
            <person name="Chen S."/>
            <person name="Sun C."/>
        </authorList>
    </citation>
    <scope>NUCLEOTIDE SEQUENCE [LARGE SCALE GENOMIC DNA]</scope>
</reference>
<protein>
    <submittedName>
        <fullName evidence="1">Uncharacterized protein</fullName>
    </submittedName>
</protein>
<name>A0ACC0BFE9_CATRO</name>
<sequence>MARIIEEEHRGKIDRFKKMIQDLPCQVTRDQEEGIKRSKIVLWSSVQVEESKEANLGNLGASKDQMNDFLLDPTADVWRIGEAFARLVDSPLAYKKGLKVQYRISSQLP</sequence>
<dbReference type="EMBL" id="CM044703">
    <property type="protein sequence ID" value="KAI5671390.1"/>
    <property type="molecule type" value="Genomic_DNA"/>
</dbReference>
<proteinExistence type="predicted"/>
<comment type="caution">
    <text evidence="1">The sequence shown here is derived from an EMBL/GenBank/DDBJ whole genome shotgun (WGS) entry which is preliminary data.</text>
</comment>
<evidence type="ECO:0000313" key="2">
    <source>
        <dbReference type="Proteomes" id="UP001060085"/>
    </source>
</evidence>
<organism evidence="1 2">
    <name type="scientific">Catharanthus roseus</name>
    <name type="common">Madagascar periwinkle</name>
    <name type="synonym">Vinca rosea</name>
    <dbReference type="NCBI Taxonomy" id="4058"/>
    <lineage>
        <taxon>Eukaryota</taxon>
        <taxon>Viridiplantae</taxon>
        <taxon>Streptophyta</taxon>
        <taxon>Embryophyta</taxon>
        <taxon>Tracheophyta</taxon>
        <taxon>Spermatophyta</taxon>
        <taxon>Magnoliopsida</taxon>
        <taxon>eudicotyledons</taxon>
        <taxon>Gunneridae</taxon>
        <taxon>Pentapetalae</taxon>
        <taxon>asterids</taxon>
        <taxon>lamiids</taxon>
        <taxon>Gentianales</taxon>
        <taxon>Apocynaceae</taxon>
        <taxon>Rauvolfioideae</taxon>
        <taxon>Vinceae</taxon>
        <taxon>Catharanthinae</taxon>
        <taxon>Catharanthus</taxon>
    </lineage>
</organism>
<gene>
    <name evidence="1" type="ORF">M9H77_11754</name>
</gene>